<dbReference type="PANTHER" id="PTHR35145:SF1">
    <property type="entry name" value="CYTOPLASMIC PROTEIN"/>
    <property type="match status" value="1"/>
</dbReference>
<dbReference type="Gene3D" id="3.90.1150.30">
    <property type="match status" value="1"/>
</dbReference>
<dbReference type="Proteomes" id="UP000029093">
    <property type="component" value="Unassembled WGS sequence"/>
</dbReference>
<evidence type="ECO:0000313" key="2">
    <source>
        <dbReference type="Proteomes" id="UP000029093"/>
    </source>
</evidence>
<dbReference type="InterPro" id="IPR007351">
    <property type="entry name" value="YjbR"/>
</dbReference>
<name>A0A086ZPE7_9BIFI</name>
<organism evidence="1 2">
    <name type="scientific">Bifidobacterium boum</name>
    <dbReference type="NCBI Taxonomy" id="78343"/>
    <lineage>
        <taxon>Bacteria</taxon>
        <taxon>Bacillati</taxon>
        <taxon>Actinomycetota</taxon>
        <taxon>Actinomycetes</taxon>
        <taxon>Bifidobacteriales</taxon>
        <taxon>Bifidobacteriaceae</taxon>
        <taxon>Bifidobacterium</taxon>
    </lineage>
</organism>
<dbReference type="Pfam" id="PF04237">
    <property type="entry name" value="YjbR"/>
    <property type="match status" value="1"/>
</dbReference>
<dbReference type="OrthoDB" id="3194910at2"/>
<dbReference type="EMBL" id="JGYQ01000007">
    <property type="protein sequence ID" value="KFI48397.1"/>
    <property type="molecule type" value="Genomic_DNA"/>
</dbReference>
<evidence type="ECO:0000313" key="1">
    <source>
        <dbReference type="EMBL" id="KFI48397.1"/>
    </source>
</evidence>
<reference evidence="1 2" key="1">
    <citation type="submission" date="2014-03" db="EMBL/GenBank/DDBJ databases">
        <title>Genomics of Bifidobacteria.</title>
        <authorList>
            <person name="Ventura M."/>
            <person name="Milani C."/>
            <person name="Lugli G.A."/>
        </authorList>
    </citation>
    <scope>NUCLEOTIDE SEQUENCE [LARGE SCALE GENOMIC DNA]</scope>
    <source>
        <strain evidence="1 2">LMG 10736</strain>
    </source>
</reference>
<comment type="caution">
    <text evidence="1">The sequence shown here is derived from an EMBL/GenBank/DDBJ whole genome shotgun (WGS) entry which is preliminary data.</text>
</comment>
<keyword evidence="2" id="KW-1185">Reference proteome</keyword>
<dbReference type="InterPro" id="IPR058532">
    <property type="entry name" value="YjbR/MT2646/Rv2570-like"/>
</dbReference>
<proteinExistence type="predicted"/>
<protein>
    <submittedName>
        <fullName evidence="1">MmcQ protein</fullName>
    </submittedName>
</protein>
<accession>A0A086ZPE7</accession>
<dbReference type="SUPFAM" id="SSF142906">
    <property type="entry name" value="YjbR-like"/>
    <property type="match status" value="1"/>
</dbReference>
<dbReference type="PANTHER" id="PTHR35145">
    <property type="entry name" value="CYTOPLASMIC PROTEIN-RELATED"/>
    <property type="match status" value="1"/>
</dbReference>
<dbReference type="AlphaFoldDB" id="A0A086ZPE7"/>
<gene>
    <name evidence="1" type="ORF">BBOU_0527</name>
</gene>
<sequence length="246" mass="28506">MREEIFEYVKKKYGVVPDYPLPTAPDFPVLRHRDNHKWFAIIMDVPKDRLGLNGTDRVDIINVKMGDPMLVDMLSQQTGYCRGYHLNRGNWISILLDGTVPLEDICMWIDESYFVTASKQEQQRLRPPKEWIVPANPRYYDIEHAFDHAKEIDWKQGKGIKAGDTVYMYVALPICAILYKCKVVKTNIPYDYRDGNLTITSVMRIRLRKRYKPGAFTFDRLKGEYGISAVRGPRSVPGSLSEALRK</sequence>
<dbReference type="InterPro" id="IPR038056">
    <property type="entry name" value="YjbR-like_sf"/>
</dbReference>